<dbReference type="OrthoDB" id="10510426at2759"/>
<protein>
    <submittedName>
        <fullName evidence="2">Uncharacterized protein</fullName>
    </submittedName>
</protein>
<keyword evidence="3" id="KW-1185">Reference proteome</keyword>
<keyword evidence="1" id="KW-0732">Signal</keyword>
<feature type="signal peptide" evidence="1">
    <location>
        <begin position="1"/>
        <end position="22"/>
    </location>
</feature>
<name>A0A210QED5_MIZYE</name>
<gene>
    <name evidence="2" type="ORF">KP79_PYT12576</name>
</gene>
<reference evidence="2 3" key="1">
    <citation type="journal article" date="2017" name="Nat. Ecol. Evol.">
        <title>Scallop genome provides insights into evolution of bilaterian karyotype and development.</title>
        <authorList>
            <person name="Wang S."/>
            <person name="Zhang J."/>
            <person name="Jiao W."/>
            <person name="Li J."/>
            <person name="Xun X."/>
            <person name="Sun Y."/>
            <person name="Guo X."/>
            <person name="Huan P."/>
            <person name="Dong B."/>
            <person name="Zhang L."/>
            <person name="Hu X."/>
            <person name="Sun X."/>
            <person name="Wang J."/>
            <person name="Zhao C."/>
            <person name="Wang Y."/>
            <person name="Wang D."/>
            <person name="Huang X."/>
            <person name="Wang R."/>
            <person name="Lv J."/>
            <person name="Li Y."/>
            <person name="Zhang Z."/>
            <person name="Liu B."/>
            <person name="Lu W."/>
            <person name="Hui Y."/>
            <person name="Liang J."/>
            <person name="Zhou Z."/>
            <person name="Hou R."/>
            <person name="Li X."/>
            <person name="Liu Y."/>
            <person name="Li H."/>
            <person name="Ning X."/>
            <person name="Lin Y."/>
            <person name="Zhao L."/>
            <person name="Xing Q."/>
            <person name="Dou J."/>
            <person name="Li Y."/>
            <person name="Mao J."/>
            <person name="Guo H."/>
            <person name="Dou H."/>
            <person name="Li T."/>
            <person name="Mu C."/>
            <person name="Jiang W."/>
            <person name="Fu Q."/>
            <person name="Fu X."/>
            <person name="Miao Y."/>
            <person name="Liu J."/>
            <person name="Yu Q."/>
            <person name="Li R."/>
            <person name="Liao H."/>
            <person name="Li X."/>
            <person name="Kong Y."/>
            <person name="Jiang Z."/>
            <person name="Chourrout D."/>
            <person name="Li R."/>
            <person name="Bao Z."/>
        </authorList>
    </citation>
    <scope>NUCLEOTIDE SEQUENCE [LARGE SCALE GENOMIC DNA]</scope>
    <source>
        <strain evidence="2 3">PY_sf001</strain>
    </source>
</reference>
<dbReference type="InterPro" id="IPR010916">
    <property type="entry name" value="TonB_box_CS"/>
</dbReference>
<dbReference type="Proteomes" id="UP000242188">
    <property type="component" value="Unassembled WGS sequence"/>
</dbReference>
<organism evidence="2 3">
    <name type="scientific">Mizuhopecten yessoensis</name>
    <name type="common">Japanese scallop</name>
    <name type="synonym">Patinopecten yessoensis</name>
    <dbReference type="NCBI Taxonomy" id="6573"/>
    <lineage>
        <taxon>Eukaryota</taxon>
        <taxon>Metazoa</taxon>
        <taxon>Spiralia</taxon>
        <taxon>Lophotrochozoa</taxon>
        <taxon>Mollusca</taxon>
        <taxon>Bivalvia</taxon>
        <taxon>Autobranchia</taxon>
        <taxon>Pteriomorphia</taxon>
        <taxon>Pectinida</taxon>
        <taxon>Pectinoidea</taxon>
        <taxon>Pectinidae</taxon>
        <taxon>Mizuhopecten</taxon>
    </lineage>
</organism>
<evidence type="ECO:0000313" key="3">
    <source>
        <dbReference type="Proteomes" id="UP000242188"/>
    </source>
</evidence>
<dbReference type="AlphaFoldDB" id="A0A210QED5"/>
<proteinExistence type="predicted"/>
<dbReference type="EMBL" id="NEDP02004037">
    <property type="protein sequence ID" value="OWF47089.1"/>
    <property type="molecule type" value="Genomic_DNA"/>
</dbReference>
<dbReference type="PROSITE" id="PS00430">
    <property type="entry name" value="TONB_DEPENDENT_REC_1"/>
    <property type="match status" value="1"/>
</dbReference>
<sequence>MQYKAASLLLFAALCVTTKSDSDIDTDDCDISRSMQGKWTVLSDDLQNTNDTVVVDGNNIEVTTDWVTRAFKCIDKGLFYGEYLWISNDIPDNFLCVLKTDVGRNIFQRMIKTHTGNFNPEEIPEKTDHEYLNLCSDEFVSGGLKLKRGNKNHR</sequence>
<comment type="caution">
    <text evidence="2">The sequence shown here is derived from an EMBL/GenBank/DDBJ whole genome shotgun (WGS) entry which is preliminary data.</text>
</comment>
<feature type="chain" id="PRO_5012125968" evidence="1">
    <location>
        <begin position="23"/>
        <end position="154"/>
    </location>
</feature>
<accession>A0A210QED5</accession>
<evidence type="ECO:0000256" key="1">
    <source>
        <dbReference type="SAM" id="SignalP"/>
    </source>
</evidence>
<evidence type="ECO:0000313" key="2">
    <source>
        <dbReference type="EMBL" id="OWF47089.1"/>
    </source>
</evidence>